<dbReference type="EMBL" id="BAVR01000022">
    <property type="protein sequence ID" value="GAE88683.1"/>
    <property type="molecule type" value="Genomic_DNA"/>
</dbReference>
<dbReference type="PROSITE" id="PS51257">
    <property type="entry name" value="PROKAR_LIPOPROTEIN"/>
    <property type="match status" value="1"/>
</dbReference>
<name>W4V795_9FIRM</name>
<dbReference type="AlphaFoldDB" id="W4V795"/>
<protein>
    <submittedName>
        <fullName evidence="2">Uncharacterized protein</fullName>
    </submittedName>
</protein>
<dbReference type="RefSeq" id="WP_038288815.1">
    <property type="nucleotide sequence ID" value="NZ_BAVR01000022.1"/>
</dbReference>
<keyword evidence="1" id="KW-0732">Signal</keyword>
<dbReference type="Proteomes" id="UP000019109">
    <property type="component" value="Unassembled WGS sequence"/>
</dbReference>
<evidence type="ECO:0000256" key="1">
    <source>
        <dbReference type="SAM" id="SignalP"/>
    </source>
</evidence>
<feature type="chain" id="PRO_5038703908" evidence="1">
    <location>
        <begin position="20"/>
        <end position="79"/>
    </location>
</feature>
<reference evidence="2" key="1">
    <citation type="journal article" date="2014" name="Genome Announc.">
        <title>Draft Genome Sequence of Clostridium straminisolvens Strain JCM 21531T, Isolated from a Cellulose-Degrading Bacterial Community.</title>
        <authorList>
            <person name="Yuki M."/>
            <person name="Oshima K."/>
            <person name="Suda W."/>
            <person name="Sakamoto M."/>
            <person name="Kitamura K."/>
            <person name="Iida T."/>
            <person name="Hattori M."/>
            <person name="Ohkuma M."/>
        </authorList>
    </citation>
    <scope>NUCLEOTIDE SEQUENCE [LARGE SCALE GENOMIC DNA]</scope>
    <source>
        <strain evidence="2">JCM 21531</strain>
    </source>
</reference>
<sequence>MMKKPVLCILLILSVLMMATSCSIEHNPAVIYKVSITKEPTQETLDTILEKVKSFTTVENMDEIARKVGWKQRVSQIYL</sequence>
<dbReference type="OrthoDB" id="2652064at2"/>
<accession>W4V795</accession>
<feature type="signal peptide" evidence="1">
    <location>
        <begin position="1"/>
        <end position="19"/>
    </location>
</feature>
<proteinExistence type="predicted"/>
<comment type="caution">
    <text evidence="2">The sequence shown here is derived from an EMBL/GenBank/DDBJ whole genome shotgun (WGS) entry which is preliminary data.</text>
</comment>
<dbReference type="STRING" id="1294263.JCM21531_2144"/>
<organism evidence="2 3">
    <name type="scientific">Acetivibrio straminisolvens JCM 21531</name>
    <dbReference type="NCBI Taxonomy" id="1294263"/>
    <lineage>
        <taxon>Bacteria</taxon>
        <taxon>Bacillati</taxon>
        <taxon>Bacillota</taxon>
        <taxon>Clostridia</taxon>
        <taxon>Eubacteriales</taxon>
        <taxon>Oscillospiraceae</taxon>
        <taxon>Acetivibrio</taxon>
    </lineage>
</organism>
<gene>
    <name evidence="2" type="ORF">JCM21531_2144</name>
</gene>
<keyword evidence="3" id="KW-1185">Reference proteome</keyword>
<evidence type="ECO:0000313" key="3">
    <source>
        <dbReference type="Proteomes" id="UP000019109"/>
    </source>
</evidence>
<evidence type="ECO:0000313" key="2">
    <source>
        <dbReference type="EMBL" id="GAE88683.1"/>
    </source>
</evidence>